<dbReference type="Proteomes" id="UP000286716">
    <property type="component" value="Unassembled WGS sequence"/>
</dbReference>
<evidence type="ECO:0000256" key="5">
    <source>
        <dbReference type="ARBA" id="ARBA00023065"/>
    </source>
</evidence>
<dbReference type="InterPro" id="IPR050794">
    <property type="entry name" value="CPA2_transporter"/>
</dbReference>
<keyword evidence="4 7" id="KW-1133">Transmembrane helix</keyword>
<feature type="transmembrane region" description="Helical" evidence="7">
    <location>
        <begin position="156"/>
        <end position="178"/>
    </location>
</feature>
<dbReference type="GO" id="GO:0015297">
    <property type="term" value="F:antiporter activity"/>
    <property type="evidence" value="ECO:0007669"/>
    <property type="project" value="InterPro"/>
</dbReference>
<keyword evidence="3 7" id="KW-0812">Transmembrane</keyword>
<feature type="transmembrane region" description="Helical" evidence="7">
    <location>
        <begin position="59"/>
        <end position="77"/>
    </location>
</feature>
<dbReference type="InterPro" id="IPR038770">
    <property type="entry name" value="Na+/solute_symporter_sf"/>
</dbReference>
<dbReference type="AlphaFoldDB" id="A0A428WS01"/>
<evidence type="ECO:0000259" key="8">
    <source>
        <dbReference type="Pfam" id="PF00999"/>
    </source>
</evidence>
<evidence type="ECO:0000256" key="2">
    <source>
        <dbReference type="ARBA" id="ARBA00022448"/>
    </source>
</evidence>
<feature type="transmembrane region" description="Helical" evidence="7">
    <location>
        <begin position="291"/>
        <end position="314"/>
    </location>
</feature>
<dbReference type="PANTHER" id="PTHR32468">
    <property type="entry name" value="CATION/H + ANTIPORTER"/>
    <property type="match status" value="1"/>
</dbReference>
<dbReference type="OrthoDB" id="9793589at2"/>
<keyword evidence="6 7" id="KW-0472">Membrane</keyword>
<feature type="transmembrane region" description="Helical" evidence="7">
    <location>
        <begin position="221"/>
        <end position="254"/>
    </location>
</feature>
<evidence type="ECO:0000313" key="10">
    <source>
        <dbReference type="Proteomes" id="UP000286716"/>
    </source>
</evidence>
<feature type="transmembrane region" description="Helical" evidence="7">
    <location>
        <begin position="89"/>
        <end position="111"/>
    </location>
</feature>
<evidence type="ECO:0000313" key="9">
    <source>
        <dbReference type="EMBL" id="RSM45813.1"/>
    </source>
</evidence>
<accession>A0A428WS01</accession>
<evidence type="ECO:0000256" key="7">
    <source>
        <dbReference type="SAM" id="Phobius"/>
    </source>
</evidence>
<keyword evidence="5" id="KW-0406">Ion transport</keyword>
<reference evidence="9 10" key="1">
    <citation type="submission" date="2018-05" db="EMBL/GenBank/DDBJ databases">
        <title>Evolution of GPA BGCs.</title>
        <authorList>
            <person name="Waglechner N."/>
            <person name="Wright G.D."/>
        </authorList>
    </citation>
    <scope>NUCLEOTIDE SEQUENCE [LARGE SCALE GENOMIC DNA]</scope>
    <source>
        <strain evidence="9 10">DSM 5908</strain>
    </source>
</reference>
<feature type="transmembrane region" description="Helical" evidence="7">
    <location>
        <begin position="184"/>
        <end position="201"/>
    </location>
</feature>
<dbReference type="GO" id="GO:0016020">
    <property type="term" value="C:membrane"/>
    <property type="evidence" value="ECO:0007669"/>
    <property type="project" value="UniProtKB-SubCell"/>
</dbReference>
<evidence type="ECO:0000256" key="3">
    <source>
        <dbReference type="ARBA" id="ARBA00022692"/>
    </source>
</evidence>
<evidence type="ECO:0000256" key="4">
    <source>
        <dbReference type="ARBA" id="ARBA00022989"/>
    </source>
</evidence>
<dbReference type="EMBL" id="QHHU01000015">
    <property type="protein sequence ID" value="RSM45813.1"/>
    <property type="molecule type" value="Genomic_DNA"/>
</dbReference>
<feature type="domain" description="Cation/H+ exchanger transmembrane" evidence="8">
    <location>
        <begin position="18"/>
        <end position="377"/>
    </location>
</feature>
<dbReference type="RefSeq" id="WP_020640622.1">
    <property type="nucleotide sequence ID" value="NZ_QHHU01000015.1"/>
</dbReference>
<gene>
    <name evidence="9" type="ORF">DMA12_13165</name>
</gene>
<evidence type="ECO:0000256" key="6">
    <source>
        <dbReference type="ARBA" id="ARBA00023136"/>
    </source>
</evidence>
<organism evidence="9 10">
    <name type="scientific">Amycolatopsis balhimycina DSM 5908</name>
    <dbReference type="NCBI Taxonomy" id="1081091"/>
    <lineage>
        <taxon>Bacteria</taxon>
        <taxon>Bacillati</taxon>
        <taxon>Actinomycetota</taxon>
        <taxon>Actinomycetes</taxon>
        <taxon>Pseudonocardiales</taxon>
        <taxon>Pseudonocardiaceae</taxon>
        <taxon>Amycolatopsis</taxon>
    </lineage>
</organism>
<dbReference type="GO" id="GO:1902600">
    <property type="term" value="P:proton transmembrane transport"/>
    <property type="evidence" value="ECO:0007669"/>
    <property type="project" value="InterPro"/>
</dbReference>
<dbReference type="InterPro" id="IPR006153">
    <property type="entry name" value="Cation/H_exchanger_TM"/>
</dbReference>
<sequence>MPELAVLLAALAVLLGLARLAGAAAARLGQPAVLGEILCGVAVAPATRRLPAPVDTTLTAIAQLGLVLFLFAAGAHLAPSLTRTRLKAVVVPALGATLVPLGLGAVLALGLARRHAPAGTGPFVVFVAAAMAVTALPVLARILAERGLLGSAAGRRALTAAAVSDLTAWALLAVAAAASHGWSAAAPLPVVVLLAAVPWLARSRFRRRLARLSRPSATAVLVALACAAAAVTEAAGLHPAIGAFFAGVVLGHAVPAPGPAALVTPVASLLAPLYFVLVGRAVDLGRLDAALAADIAAVAAVAVAGKCGGAYLGARLGGLAPHPAGVFAVLMNTRGVTELVFAGIGLGLGVIDGPLYTAMVVMALATTAMTGPLLTRLSRQREGV</sequence>
<proteinExistence type="predicted"/>
<protein>
    <submittedName>
        <fullName evidence="9">Cation:proton antiporter</fullName>
    </submittedName>
</protein>
<dbReference type="Pfam" id="PF00999">
    <property type="entry name" value="Na_H_Exchanger"/>
    <property type="match status" value="1"/>
</dbReference>
<feature type="transmembrane region" description="Helical" evidence="7">
    <location>
        <begin position="123"/>
        <end position="144"/>
    </location>
</feature>
<evidence type="ECO:0000256" key="1">
    <source>
        <dbReference type="ARBA" id="ARBA00004141"/>
    </source>
</evidence>
<keyword evidence="10" id="KW-1185">Reference proteome</keyword>
<name>A0A428WS01_AMYBA</name>
<keyword evidence="2" id="KW-0813">Transport</keyword>
<feature type="transmembrane region" description="Helical" evidence="7">
    <location>
        <begin position="260"/>
        <end position="279"/>
    </location>
</feature>
<dbReference type="Gene3D" id="1.20.1530.20">
    <property type="match status" value="1"/>
</dbReference>
<comment type="subcellular location">
    <subcellularLocation>
        <location evidence="1">Membrane</location>
        <topology evidence="1">Multi-pass membrane protein</topology>
    </subcellularLocation>
</comment>
<comment type="caution">
    <text evidence="9">The sequence shown here is derived from an EMBL/GenBank/DDBJ whole genome shotgun (WGS) entry which is preliminary data.</text>
</comment>
<dbReference type="PANTHER" id="PTHR32468:SF0">
    <property type="entry name" value="K(+)_H(+) ANTIPORTER 1"/>
    <property type="match status" value="1"/>
</dbReference>